<dbReference type="STRING" id="1642647.PSM36_3087"/>
<dbReference type="AlphaFoldDB" id="A0A1R3T0C8"/>
<gene>
    <name evidence="1" type="ORF">PSM36_3087</name>
</gene>
<evidence type="ECO:0000313" key="1">
    <source>
        <dbReference type="EMBL" id="SCD21876.1"/>
    </source>
</evidence>
<dbReference type="EMBL" id="LT605205">
    <property type="protein sequence ID" value="SCD21876.1"/>
    <property type="molecule type" value="Genomic_DNA"/>
</dbReference>
<accession>A0A1R3T0C8</accession>
<organism evidence="1 2">
    <name type="scientific">Proteiniphilum saccharofermentans</name>
    <dbReference type="NCBI Taxonomy" id="1642647"/>
    <lineage>
        <taxon>Bacteria</taxon>
        <taxon>Pseudomonadati</taxon>
        <taxon>Bacteroidota</taxon>
        <taxon>Bacteroidia</taxon>
        <taxon>Bacteroidales</taxon>
        <taxon>Dysgonomonadaceae</taxon>
        <taxon>Proteiniphilum</taxon>
    </lineage>
</organism>
<keyword evidence="2" id="KW-1185">Reference proteome</keyword>
<proteinExistence type="predicted"/>
<protein>
    <submittedName>
        <fullName evidence="1">Uncharacterized protein</fullName>
    </submittedName>
</protein>
<dbReference type="Proteomes" id="UP000187464">
    <property type="component" value="Chromosome I"/>
</dbReference>
<evidence type="ECO:0000313" key="2">
    <source>
        <dbReference type="Proteomes" id="UP000187464"/>
    </source>
</evidence>
<dbReference type="KEGG" id="psac:PSM36_3087"/>
<sequence>MKKYKCTYGIRLSKKNFGFENGIKSVPLYAVISNFACTIFGKIECTEIGNMQCT</sequence>
<reference evidence="1 2" key="1">
    <citation type="submission" date="2016-08" db="EMBL/GenBank/DDBJ databases">
        <authorList>
            <person name="Seilhamer J.J."/>
        </authorList>
    </citation>
    <scope>NUCLEOTIDE SEQUENCE [LARGE SCALE GENOMIC DNA]</scope>
    <source>
        <strain evidence="1">M3/6</strain>
    </source>
</reference>
<name>A0A1R3T0C8_9BACT</name>